<dbReference type="RefSeq" id="WP_281873674.1">
    <property type="nucleotide sequence ID" value="NZ_BSBO01000035.1"/>
</dbReference>
<gene>
    <name evidence="3" type="ORF">Selli1_28840</name>
</gene>
<keyword evidence="2" id="KW-0812">Transmembrane</keyword>
<keyword evidence="2" id="KW-1133">Transmembrane helix</keyword>
<protein>
    <submittedName>
        <fullName evidence="3">Uncharacterized protein</fullName>
    </submittedName>
</protein>
<keyword evidence="4" id="KW-1185">Reference proteome</keyword>
<dbReference type="AlphaFoldDB" id="A0A9W6FFD3"/>
<keyword evidence="2" id="KW-0472">Membrane</keyword>
<reference evidence="3 4" key="1">
    <citation type="journal article" date="2023" name="Int. J. Syst. Evol. Microbiol.">
        <title>Sellimonas catena sp. nov., isolated from human faeces.</title>
        <authorList>
            <person name="Hisatomi A."/>
            <person name="Ohkuma M."/>
            <person name="Sakamoto M."/>
        </authorList>
    </citation>
    <scope>NUCLEOTIDE SEQUENCE [LARGE SCALE GENOMIC DNA]</scope>
    <source>
        <strain evidence="3 4">12EGH17</strain>
    </source>
</reference>
<evidence type="ECO:0000313" key="4">
    <source>
        <dbReference type="Proteomes" id="UP001145145"/>
    </source>
</evidence>
<comment type="caution">
    <text evidence="3">The sequence shown here is derived from an EMBL/GenBank/DDBJ whole genome shotgun (WGS) entry which is preliminary data.</text>
</comment>
<proteinExistence type="predicted"/>
<accession>A0A9W6FFD3</accession>
<dbReference type="EMBL" id="BSBO01000035">
    <property type="protein sequence ID" value="GLG05710.1"/>
    <property type="molecule type" value="Genomic_DNA"/>
</dbReference>
<evidence type="ECO:0000256" key="1">
    <source>
        <dbReference type="SAM" id="Coils"/>
    </source>
</evidence>
<feature type="coiled-coil region" evidence="1">
    <location>
        <begin position="30"/>
        <end position="61"/>
    </location>
</feature>
<sequence length="111" mass="13084">MDMYLPYIVSVVCALISGIASYLISRKQMKTDLEKLNTQYKLDIEKEREKFIMEKEKLELEHKYELERQQKEFENQLGGNLVNTLITEAMKTPEVRKQITQGMNALNLKKK</sequence>
<keyword evidence="1" id="KW-0175">Coiled coil</keyword>
<evidence type="ECO:0000256" key="2">
    <source>
        <dbReference type="SAM" id="Phobius"/>
    </source>
</evidence>
<dbReference type="Proteomes" id="UP001145145">
    <property type="component" value="Unassembled WGS sequence"/>
</dbReference>
<organism evidence="3 4">
    <name type="scientific">Sellimonas catena</name>
    <dbReference type="NCBI Taxonomy" id="2994035"/>
    <lineage>
        <taxon>Bacteria</taxon>
        <taxon>Bacillati</taxon>
        <taxon>Bacillota</taxon>
        <taxon>Clostridia</taxon>
        <taxon>Lachnospirales</taxon>
        <taxon>Lachnospiraceae</taxon>
        <taxon>Sellimonas</taxon>
    </lineage>
</organism>
<evidence type="ECO:0000313" key="3">
    <source>
        <dbReference type="EMBL" id="GLG05710.1"/>
    </source>
</evidence>
<name>A0A9W6FFD3_9FIRM</name>
<feature type="transmembrane region" description="Helical" evidence="2">
    <location>
        <begin position="6"/>
        <end position="25"/>
    </location>
</feature>